<dbReference type="Gene3D" id="2.60.40.1760">
    <property type="entry name" value="glycosyl hydrolase (family 31)"/>
    <property type="match status" value="1"/>
</dbReference>
<dbReference type="PANTHER" id="PTHR43863">
    <property type="entry name" value="HYDROLASE, PUTATIVE (AFU_ORTHOLOGUE AFUA_1G03140)-RELATED"/>
    <property type="match status" value="1"/>
</dbReference>
<dbReference type="Gene3D" id="2.60.40.1180">
    <property type="entry name" value="Golgi alpha-mannosidase II"/>
    <property type="match status" value="2"/>
</dbReference>
<dbReference type="InterPro" id="IPR000322">
    <property type="entry name" value="Glyco_hydro_31_TIM"/>
</dbReference>
<dbReference type="Pfam" id="PF01055">
    <property type="entry name" value="Glyco_hydro_31_2nd"/>
    <property type="match status" value="1"/>
</dbReference>
<feature type="chain" id="PRO_5045661085" evidence="3">
    <location>
        <begin position="21"/>
        <end position="839"/>
    </location>
</feature>
<evidence type="ECO:0000256" key="3">
    <source>
        <dbReference type="SAM" id="SignalP"/>
    </source>
</evidence>
<dbReference type="Pfam" id="PF21365">
    <property type="entry name" value="Glyco_hydro_31_3rd"/>
    <property type="match status" value="1"/>
</dbReference>
<organism evidence="8 9">
    <name type="scientific">Flavobacterium azooxidireducens</name>
    <dbReference type="NCBI Taxonomy" id="1871076"/>
    <lineage>
        <taxon>Bacteria</taxon>
        <taxon>Pseudomonadati</taxon>
        <taxon>Bacteroidota</taxon>
        <taxon>Flavobacteriia</taxon>
        <taxon>Flavobacteriales</taxon>
        <taxon>Flavobacteriaceae</taxon>
        <taxon>Flavobacterium</taxon>
    </lineage>
</organism>
<name>A0ABY4KF99_9FLAO</name>
<dbReference type="PANTHER" id="PTHR43863:SF2">
    <property type="entry name" value="MALTASE-GLUCOAMYLASE"/>
    <property type="match status" value="1"/>
</dbReference>
<sequence>MKKYFVIVLLLGFLHTENTASQTTGGTRQKLGNCVSYTAVSGNKLVFNCSGGSKVLLQLCSGEVLKVWVSPDGNFTRTNPSFAVINEDLGWSGSINMTEESAAYELFTESLRVRVNKTPFQLQIFDKYQKLLFSDYNDMGFVKENNQLLSYKVLRTDEQFFGLGEKTGPINRRGRSYKMWNSDKPCYSVNEDPLYKSIPFFMSSYNYGIFFDNTYKTEFKFGSESNDYYSFETPGGEILYYFMFGNNYKQIIKHYIGLTGKPIMPPKWAFGFSQCRGLYTREDQAKEVASEFRARQIPCDIIYQDIGWVEGLQDFDWKKNNYKNPKQMVSELNEKGFKMILSQDPVISQANAKQWEEADKLGYFTTDIRTGNSYDMPWPWGGNCGVVDFTKPEVADWWGNYQQKPLNDGVRGFWTDMGEPAWSNEETTDRLFMKHYSGMHDEIHNVYGFTWDKVVTEQFYKHNPNKRVFQMTRAAYAGLQRYTFGWSGDAGNGSNVLEGWKQMANQIPVGLSAGLGLIPFWSCDISGYCGDIKDHDAMAELYVRWMQFGVFNPLSRAHHEGDNAVEPWVFGKEAEDISREAIELKYKLFPYTYTYAREAYDTGLPLMRALLLEYPDDSETYRLNGQFLLGKELLVAPVVEKGAVTKEVYVPEGEWIDFHDGKTVYSGPKWITVDAPLNRIPVFVKKGAILPMMPVMQYIHEQPDYPVILEIFPGKLNKESAFTLYEDDGESRDYERNIFSKTTFTGKTAKEGYALTIHAREENGYKPEQRNIIVKLHASVKPKNVSVDGKKVKKVKTAALQSVNANEFHKFAWSWDEVSGVVSVILADTGLSAKIIVEN</sequence>
<dbReference type="CDD" id="cd14752">
    <property type="entry name" value="GH31_N"/>
    <property type="match status" value="1"/>
</dbReference>
<proteinExistence type="inferred from homology"/>
<feature type="domain" description="DUF5110" evidence="6">
    <location>
        <begin position="707"/>
        <end position="778"/>
    </location>
</feature>
<dbReference type="Gene3D" id="3.20.20.80">
    <property type="entry name" value="Glycosidases"/>
    <property type="match status" value="1"/>
</dbReference>
<dbReference type="InterPro" id="IPR048395">
    <property type="entry name" value="Glyco_hydro_31_C"/>
</dbReference>
<dbReference type="SUPFAM" id="SSF51445">
    <property type="entry name" value="(Trans)glycosidases"/>
    <property type="match status" value="1"/>
</dbReference>
<feature type="signal peptide" evidence="3">
    <location>
        <begin position="1"/>
        <end position="20"/>
    </location>
</feature>
<evidence type="ECO:0000259" key="4">
    <source>
        <dbReference type="Pfam" id="PF01055"/>
    </source>
</evidence>
<evidence type="ECO:0000259" key="5">
    <source>
        <dbReference type="Pfam" id="PF13802"/>
    </source>
</evidence>
<dbReference type="InterPro" id="IPR011013">
    <property type="entry name" value="Gal_mutarotase_sf_dom"/>
</dbReference>
<dbReference type="RefSeq" id="WP_248434661.1">
    <property type="nucleotide sequence ID" value="NZ_CP096205.1"/>
</dbReference>
<evidence type="ECO:0000313" key="8">
    <source>
        <dbReference type="EMBL" id="UPQ79491.1"/>
    </source>
</evidence>
<gene>
    <name evidence="8" type="ORF">M0M57_01315</name>
</gene>
<dbReference type="InterPro" id="IPR017853">
    <property type="entry name" value="GH"/>
</dbReference>
<evidence type="ECO:0000313" key="9">
    <source>
        <dbReference type="Proteomes" id="UP000830583"/>
    </source>
</evidence>
<protein>
    <submittedName>
        <fullName evidence="8">DUF4968 domain-containing protein</fullName>
    </submittedName>
</protein>
<dbReference type="SUPFAM" id="SSF51011">
    <property type="entry name" value="Glycosyl hydrolase domain"/>
    <property type="match status" value="1"/>
</dbReference>
<dbReference type="InterPro" id="IPR033403">
    <property type="entry name" value="DUF5110"/>
</dbReference>
<keyword evidence="2" id="KW-0378">Hydrolase</keyword>
<dbReference type="Pfam" id="PF17137">
    <property type="entry name" value="DUF5110"/>
    <property type="match status" value="1"/>
</dbReference>
<evidence type="ECO:0000259" key="7">
    <source>
        <dbReference type="Pfam" id="PF21365"/>
    </source>
</evidence>
<evidence type="ECO:0000256" key="1">
    <source>
        <dbReference type="ARBA" id="ARBA00007806"/>
    </source>
</evidence>
<keyword evidence="3" id="KW-0732">Signal</keyword>
<dbReference type="InterPro" id="IPR013780">
    <property type="entry name" value="Glyco_hydro_b"/>
</dbReference>
<dbReference type="InterPro" id="IPR025887">
    <property type="entry name" value="Glyco_hydro_31_N_dom"/>
</dbReference>
<accession>A0ABY4KF99</accession>
<dbReference type="Pfam" id="PF13802">
    <property type="entry name" value="Gal_mutarotas_2"/>
    <property type="match status" value="1"/>
</dbReference>
<evidence type="ECO:0000256" key="2">
    <source>
        <dbReference type="RuleBase" id="RU361185"/>
    </source>
</evidence>
<dbReference type="Proteomes" id="UP000830583">
    <property type="component" value="Chromosome"/>
</dbReference>
<feature type="domain" description="Glycosyl hydrolase family 31 C-terminal" evidence="7">
    <location>
        <begin position="603"/>
        <end position="690"/>
    </location>
</feature>
<comment type="similarity">
    <text evidence="1 2">Belongs to the glycosyl hydrolase 31 family.</text>
</comment>
<evidence type="ECO:0000259" key="6">
    <source>
        <dbReference type="Pfam" id="PF17137"/>
    </source>
</evidence>
<dbReference type="SUPFAM" id="SSF74650">
    <property type="entry name" value="Galactose mutarotase-like"/>
    <property type="match status" value="1"/>
</dbReference>
<feature type="domain" description="Glycoside hydrolase family 31 TIM barrel" evidence="4">
    <location>
        <begin position="262"/>
        <end position="594"/>
    </location>
</feature>
<feature type="domain" description="Glycoside hydrolase family 31 N-terminal" evidence="5">
    <location>
        <begin position="59"/>
        <end position="219"/>
    </location>
</feature>
<dbReference type="InterPro" id="IPR051816">
    <property type="entry name" value="Glycosyl_Hydrolase_31"/>
</dbReference>
<dbReference type="EMBL" id="CP096205">
    <property type="protein sequence ID" value="UPQ79491.1"/>
    <property type="molecule type" value="Genomic_DNA"/>
</dbReference>
<keyword evidence="2" id="KW-0326">Glycosidase</keyword>
<reference evidence="8" key="1">
    <citation type="submission" date="2022-04" db="EMBL/GenBank/DDBJ databases">
        <title>Consumption of N2O by Flavobacterium azooxidireducens sp. nov. isolated from Decomposing Leaf Litter of Phragmites australis (Cav.).</title>
        <authorList>
            <person name="Behrendt U."/>
            <person name="Spanner T."/>
            <person name="Augustin J."/>
            <person name="Horn M.A."/>
            <person name="Kolb S."/>
            <person name="Ulrich A."/>
        </authorList>
    </citation>
    <scope>NUCLEOTIDE SEQUENCE</scope>
    <source>
        <strain evidence="8">IGB 4-14</strain>
    </source>
</reference>
<keyword evidence="9" id="KW-1185">Reference proteome</keyword>